<sequence length="322" mass="35269">MKALLAGVASVLLLTSMVASVDANNVPDWVKNNAGWWAEGQIDDTAFVSGVQYMIENGIINVPSTTRSSGTSDAIPSWVKNNAGWWADGTLTENEFVNALQYLIKMGIMKVSASAVSDDGASKSQYQAAPKETTKPQSSGDANLDEMLAQCQGGENKREIRECEKTIKEEYKLTTYMNDGEKYQLGNVAIYYVADWKEETRKGVKEYNNIAYTATGQALLNLQILVQNTGTSNETLMCTSPSICNYAVWDGGKKWVNSGSDFTSGNIVLKPGQAKFANILWGPAIGYGSYENFEYDSGKDYYLRISEPFGKLDLPLNLVVVP</sequence>
<feature type="region of interest" description="Disordered" evidence="1">
    <location>
        <begin position="123"/>
        <end position="142"/>
    </location>
</feature>
<proteinExistence type="predicted"/>
<accession>A0A075GGI1</accession>
<reference evidence="2" key="1">
    <citation type="journal article" date="2014" name="Genome Biol. Evol.">
        <title>Pangenome evidence for extensive interdomain horizontal transfer affecting lineage core and shell genes in uncultured planktonic thaumarchaeota and euryarchaeota.</title>
        <authorList>
            <person name="Deschamps P."/>
            <person name="Zivanovic Y."/>
            <person name="Moreira D."/>
            <person name="Rodriguez-Valera F."/>
            <person name="Lopez-Garcia P."/>
        </authorList>
    </citation>
    <scope>NUCLEOTIDE SEQUENCE</scope>
</reference>
<name>A0A075GGI1_9ARCH</name>
<protein>
    <recommendedName>
        <fullName evidence="3">Peptidase</fullName>
    </recommendedName>
</protein>
<evidence type="ECO:0008006" key="3">
    <source>
        <dbReference type="Google" id="ProtNLM"/>
    </source>
</evidence>
<dbReference type="EMBL" id="KF900665">
    <property type="protein sequence ID" value="AIF02934.1"/>
    <property type="molecule type" value="Genomic_DNA"/>
</dbReference>
<evidence type="ECO:0000256" key="1">
    <source>
        <dbReference type="SAM" id="MobiDB-lite"/>
    </source>
</evidence>
<dbReference type="AlphaFoldDB" id="A0A075GGI1"/>
<evidence type="ECO:0000313" key="2">
    <source>
        <dbReference type="EMBL" id="AIF02934.1"/>
    </source>
</evidence>
<organism evidence="2">
    <name type="scientific">uncultured marine thaumarchaeote KM3_15_F02</name>
    <dbReference type="NCBI Taxonomy" id="1456029"/>
    <lineage>
        <taxon>Archaea</taxon>
        <taxon>Nitrososphaerota</taxon>
        <taxon>environmental samples</taxon>
    </lineage>
</organism>